<organism evidence="1">
    <name type="scientific">Thermosphaera aggregans</name>
    <dbReference type="NCBI Taxonomy" id="54254"/>
    <lineage>
        <taxon>Archaea</taxon>
        <taxon>Thermoproteota</taxon>
        <taxon>Thermoprotei</taxon>
        <taxon>Desulfurococcales</taxon>
        <taxon>Desulfurococcaceae</taxon>
        <taxon>Thermosphaera</taxon>
    </lineage>
</organism>
<evidence type="ECO:0000313" key="1">
    <source>
        <dbReference type="EMBL" id="HEF87837.1"/>
    </source>
</evidence>
<dbReference type="AlphaFoldDB" id="A0A7C2BLF6"/>
<sequence>MSWAGIRREETIGDKLRRLFTNDREPIEKKAIVAQYRVKTAIGRINGYIEKLSERDRELFETIVDALSKRDEVRARMYAREVAEIRKITKQLLTVQYALEHAALKLETFVIYGGAVNEVAPVLGVMKEALGILKGVAPDIWIDLQYAVRELETAMGTGMVDLSIEVGTGLDGEAKKVLEEAKVVAEQKIRERFAELPRTIGVGDGEVSKTTAAP</sequence>
<reference evidence="1" key="1">
    <citation type="journal article" date="2020" name="mSystems">
        <title>Genome- and Community-Level Interaction Insights into Carbon Utilization and Element Cycling Functions of Hydrothermarchaeota in Hydrothermal Sediment.</title>
        <authorList>
            <person name="Zhou Z."/>
            <person name="Liu Y."/>
            <person name="Xu W."/>
            <person name="Pan J."/>
            <person name="Luo Z.H."/>
            <person name="Li M."/>
        </authorList>
    </citation>
    <scope>NUCLEOTIDE SEQUENCE [LARGE SCALE GENOMIC DNA]</scope>
    <source>
        <strain evidence="1">SpSt-23</strain>
    </source>
</reference>
<protein>
    <submittedName>
        <fullName evidence="1">Uncharacterized protein</fullName>
    </submittedName>
</protein>
<dbReference type="EMBL" id="DSJT01000034">
    <property type="protein sequence ID" value="HEF87837.1"/>
    <property type="molecule type" value="Genomic_DNA"/>
</dbReference>
<dbReference type="Gene3D" id="6.10.140.1230">
    <property type="match status" value="1"/>
</dbReference>
<gene>
    <name evidence="1" type="ORF">ENP55_06120</name>
</gene>
<name>A0A7C2BLF6_9CREN</name>
<comment type="caution">
    <text evidence="1">The sequence shown here is derived from an EMBL/GenBank/DDBJ whole genome shotgun (WGS) entry which is preliminary data.</text>
</comment>
<accession>A0A7C2BLF6</accession>
<proteinExistence type="predicted"/>